<dbReference type="EMBL" id="SPSF01000052">
    <property type="protein sequence ID" value="MPQ64592.1"/>
    <property type="molecule type" value="Genomic_DNA"/>
</dbReference>
<dbReference type="Proteomes" id="UP000342249">
    <property type="component" value="Unassembled WGS sequence"/>
</dbReference>
<dbReference type="RefSeq" id="WP_152753758.1">
    <property type="nucleotide sequence ID" value="NZ_SPSE01000053.1"/>
</dbReference>
<gene>
    <name evidence="1" type="ORF">E4V82_21180</name>
</gene>
<reference evidence="1 2" key="1">
    <citation type="journal article" date="2019" name="Lett. Appl. Microbiol.">
        <title>A case of 'blown pack' spoilage of vacuum-packaged pork likely associated with Clostridium estertheticum in Canada.</title>
        <authorList>
            <person name="Zhang P."/>
            <person name="Ward P."/>
            <person name="McMullen L.M."/>
            <person name="Yang X."/>
        </authorList>
    </citation>
    <scope>NUCLEOTIDE SEQUENCE [LARGE SCALE GENOMIC DNA]</scope>
    <source>
        <strain evidence="1 2">MA19</strain>
    </source>
</reference>
<comment type="caution">
    <text evidence="1">The sequence shown here is derived from an EMBL/GenBank/DDBJ whole genome shotgun (WGS) entry which is preliminary data.</text>
</comment>
<accession>A0A5N7IUI7</accession>
<protein>
    <submittedName>
        <fullName evidence="1">Uncharacterized protein</fullName>
    </submittedName>
</protein>
<sequence>MKKQISNDLILNTLLLLKEFINNNCKLNLKVSVTSTKELVSKVDNNMFYEAGKLLMLFFIVNVNNLQRKNIKYAKETFYIINSPVNNISENYIKNPTSENIITDIIYKSTYNKEVLPIEITSVTSENLNELKKGFELVYKTIINEKTKLINFLQKCEFKKNYLTLIKDIKLLSPHDLKVQLQFIELKYSKKLIKNELLEKVICCKNNYDEFISASNEFLDLLIENATIGFGENGLELMWIGYIDERLEAIKYKNIYIAIFFAYIGKVTANKYYLQTTKHCVNSLLTNVNDDEKLLYNDEYYEMLKLLYLLNNSMELDYKALDKVIEKNTKLFDLIDFKSEIKYSSNKDEIMLEFICNKSLDILHFVILEPVSI</sequence>
<dbReference type="AlphaFoldDB" id="A0A5N7IUI7"/>
<organism evidence="1 2">
    <name type="scientific">Clostridium estertheticum</name>
    <dbReference type="NCBI Taxonomy" id="238834"/>
    <lineage>
        <taxon>Bacteria</taxon>
        <taxon>Bacillati</taxon>
        <taxon>Bacillota</taxon>
        <taxon>Clostridia</taxon>
        <taxon>Eubacteriales</taxon>
        <taxon>Clostridiaceae</taxon>
        <taxon>Clostridium</taxon>
    </lineage>
</organism>
<proteinExistence type="predicted"/>
<evidence type="ECO:0000313" key="1">
    <source>
        <dbReference type="EMBL" id="MPQ64592.1"/>
    </source>
</evidence>
<name>A0A5N7IUI7_9CLOT</name>
<evidence type="ECO:0000313" key="2">
    <source>
        <dbReference type="Proteomes" id="UP000342249"/>
    </source>
</evidence>